<accession>A0A9P8VNM6</accession>
<sequence length="106" mass="12283">LDLSADVCTEARLMHQQREAFIDHRHRQIDEYASQRKNGKRIKPSGEFITSVSIEDIRQQHEEITKATEEARAQLRSGRSLIISEQARLKTIWREARDSPNNSLGK</sequence>
<dbReference type="AlphaFoldDB" id="A0A9P8VNM6"/>
<dbReference type="EMBL" id="JAGPYM010000128">
    <property type="protein sequence ID" value="KAH6866214.1"/>
    <property type="molecule type" value="Genomic_DNA"/>
</dbReference>
<keyword evidence="2" id="KW-1185">Reference proteome</keyword>
<dbReference type="Proteomes" id="UP000777438">
    <property type="component" value="Unassembled WGS sequence"/>
</dbReference>
<organism evidence="1 2">
    <name type="scientific">Thelonectria olida</name>
    <dbReference type="NCBI Taxonomy" id="1576542"/>
    <lineage>
        <taxon>Eukaryota</taxon>
        <taxon>Fungi</taxon>
        <taxon>Dikarya</taxon>
        <taxon>Ascomycota</taxon>
        <taxon>Pezizomycotina</taxon>
        <taxon>Sordariomycetes</taxon>
        <taxon>Hypocreomycetidae</taxon>
        <taxon>Hypocreales</taxon>
        <taxon>Nectriaceae</taxon>
        <taxon>Thelonectria</taxon>
    </lineage>
</organism>
<gene>
    <name evidence="1" type="ORF">B0T10DRAFT_502706</name>
</gene>
<evidence type="ECO:0000313" key="2">
    <source>
        <dbReference type="Proteomes" id="UP000777438"/>
    </source>
</evidence>
<comment type="caution">
    <text evidence="1">The sequence shown here is derived from an EMBL/GenBank/DDBJ whole genome shotgun (WGS) entry which is preliminary data.</text>
</comment>
<proteinExistence type="predicted"/>
<evidence type="ECO:0000313" key="1">
    <source>
        <dbReference type="EMBL" id="KAH6866214.1"/>
    </source>
</evidence>
<name>A0A9P8VNM6_9HYPO</name>
<protein>
    <submittedName>
        <fullName evidence="1">Uncharacterized protein</fullName>
    </submittedName>
</protein>
<feature type="non-terminal residue" evidence="1">
    <location>
        <position position="1"/>
    </location>
</feature>
<dbReference type="OrthoDB" id="5103739at2759"/>
<reference evidence="1 2" key="1">
    <citation type="journal article" date="2021" name="Nat. Commun.">
        <title>Genetic determinants of endophytism in the Arabidopsis root mycobiome.</title>
        <authorList>
            <person name="Mesny F."/>
            <person name="Miyauchi S."/>
            <person name="Thiergart T."/>
            <person name="Pickel B."/>
            <person name="Atanasova L."/>
            <person name="Karlsson M."/>
            <person name="Huettel B."/>
            <person name="Barry K.W."/>
            <person name="Haridas S."/>
            <person name="Chen C."/>
            <person name="Bauer D."/>
            <person name="Andreopoulos W."/>
            <person name="Pangilinan J."/>
            <person name="LaButti K."/>
            <person name="Riley R."/>
            <person name="Lipzen A."/>
            <person name="Clum A."/>
            <person name="Drula E."/>
            <person name="Henrissat B."/>
            <person name="Kohler A."/>
            <person name="Grigoriev I.V."/>
            <person name="Martin F.M."/>
            <person name="Hacquard S."/>
        </authorList>
    </citation>
    <scope>NUCLEOTIDE SEQUENCE [LARGE SCALE GENOMIC DNA]</scope>
    <source>
        <strain evidence="1 2">MPI-CAGE-CH-0241</strain>
    </source>
</reference>